<comment type="caution">
    <text evidence="7">The sequence shown here is derived from an EMBL/GenBank/DDBJ whole genome shotgun (WGS) entry which is preliminary data.</text>
</comment>
<dbReference type="PANTHER" id="PTHR46743">
    <property type="entry name" value="TEICHOIC ACIDS EXPORT ATP-BINDING PROTEIN TAGH"/>
    <property type="match status" value="1"/>
</dbReference>
<dbReference type="CDD" id="cd03220">
    <property type="entry name" value="ABC_KpsT_Wzt"/>
    <property type="match status" value="1"/>
</dbReference>
<dbReference type="GO" id="GO:0005524">
    <property type="term" value="F:ATP binding"/>
    <property type="evidence" value="ECO:0007669"/>
    <property type="project" value="UniProtKB-KW"/>
</dbReference>
<dbReference type="PROSITE" id="PS00211">
    <property type="entry name" value="ABC_TRANSPORTER_1"/>
    <property type="match status" value="1"/>
</dbReference>
<protein>
    <submittedName>
        <fullName evidence="7">ATP-binding protein</fullName>
    </submittedName>
</protein>
<evidence type="ECO:0000256" key="3">
    <source>
        <dbReference type="ARBA" id="ARBA00022475"/>
    </source>
</evidence>
<evidence type="ECO:0000259" key="6">
    <source>
        <dbReference type="PROSITE" id="PS50893"/>
    </source>
</evidence>
<dbReference type="AlphaFoldDB" id="A0A2T7UAY3"/>
<dbReference type="InterPro" id="IPR017871">
    <property type="entry name" value="ABC_transporter-like_CS"/>
</dbReference>
<sequence>MIELHNVSKQYPMREGMRTVLQGINLRVRPGEKLGILGRNGSGKSTLIRLIGGAEKPSSGRITRSMRVSWPLALISGFGGSLTGRDSLRMVCRIYGVDWHDKLGFVKDFTELGRYFDEPVQSYSHGMMARLAFAVSMVIDFDCFLIDEVVAVGDSTFTERCNHQLFGQRGHKAMVIVSHSEAFIRQHCDHAAVLVDGQLHSFDDNELAFAFYKDSLAIPEDSAS</sequence>
<keyword evidence="8" id="KW-1185">Reference proteome</keyword>
<dbReference type="InterPro" id="IPR050683">
    <property type="entry name" value="Bact_Polysacc_Export_ATP-bd"/>
</dbReference>
<keyword evidence="5 7" id="KW-0067">ATP-binding</keyword>
<dbReference type="OrthoDB" id="9778870at2"/>
<comment type="similarity">
    <text evidence="1">Belongs to the ABC transporter superfamily.</text>
</comment>
<evidence type="ECO:0000256" key="1">
    <source>
        <dbReference type="ARBA" id="ARBA00005417"/>
    </source>
</evidence>
<dbReference type="InterPro" id="IPR015860">
    <property type="entry name" value="ABC_transpr_TagH-like"/>
</dbReference>
<dbReference type="Gene3D" id="3.40.50.300">
    <property type="entry name" value="P-loop containing nucleotide triphosphate hydrolases"/>
    <property type="match status" value="1"/>
</dbReference>
<dbReference type="STRING" id="1293045.H663_17030"/>
<dbReference type="SMART" id="SM00382">
    <property type="entry name" value="AAA"/>
    <property type="match status" value="1"/>
</dbReference>
<dbReference type="EMBL" id="LFYT02000023">
    <property type="protein sequence ID" value="PVE41837.1"/>
    <property type="molecule type" value="Genomic_DNA"/>
</dbReference>
<dbReference type="Pfam" id="PF00005">
    <property type="entry name" value="ABC_tran"/>
    <property type="match status" value="1"/>
</dbReference>
<organism evidence="7 8">
    <name type="scientific">Limnohabitans planktonicus II-D5</name>
    <dbReference type="NCBI Taxonomy" id="1293045"/>
    <lineage>
        <taxon>Bacteria</taxon>
        <taxon>Pseudomonadati</taxon>
        <taxon>Pseudomonadota</taxon>
        <taxon>Betaproteobacteria</taxon>
        <taxon>Burkholderiales</taxon>
        <taxon>Comamonadaceae</taxon>
        <taxon>Limnohabitans</taxon>
    </lineage>
</organism>
<evidence type="ECO:0000313" key="8">
    <source>
        <dbReference type="Proteomes" id="UP000037507"/>
    </source>
</evidence>
<dbReference type="InterPro" id="IPR003439">
    <property type="entry name" value="ABC_transporter-like_ATP-bd"/>
</dbReference>
<dbReference type="PANTHER" id="PTHR46743:SF2">
    <property type="entry name" value="TEICHOIC ACIDS EXPORT ATP-BINDING PROTEIN TAGH"/>
    <property type="match status" value="1"/>
</dbReference>
<dbReference type="PROSITE" id="PS50893">
    <property type="entry name" value="ABC_TRANSPORTER_2"/>
    <property type="match status" value="1"/>
</dbReference>
<keyword evidence="4" id="KW-0547">Nucleotide-binding</keyword>
<reference evidence="7" key="1">
    <citation type="submission" date="2017-04" db="EMBL/GenBank/DDBJ databases">
        <title>Unexpected and diverse lifestyles within the genus Limnohabitans.</title>
        <authorList>
            <person name="Kasalicky V."/>
            <person name="Mehrshad M."/>
            <person name="Andrei S.-A."/>
            <person name="Salcher M."/>
            <person name="Kratochvilova H."/>
            <person name="Simek K."/>
            <person name="Ghai R."/>
        </authorList>
    </citation>
    <scope>NUCLEOTIDE SEQUENCE [LARGE SCALE GENOMIC DNA]</scope>
    <source>
        <strain evidence="7">II-D5</strain>
    </source>
</reference>
<evidence type="ECO:0000256" key="4">
    <source>
        <dbReference type="ARBA" id="ARBA00022741"/>
    </source>
</evidence>
<dbReference type="InterPro" id="IPR027417">
    <property type="entry name" value="P-loop_NTPase"/>
</dbReference>
<dbReference type="RefSeq" id="WP_053175559.1">
    <property type="nucleotide sequence ID" value="NZ_LFYT02000023.1"/>
</dbReference>
<keyword evidence="3" id="KW-0472">Membrane</keyword>
<name>A0A2T7UAY3_9BURK</name>
<proteinExistence type="inferred from homology"/>
<gene>
    <name evidence="7" type="ORF">H663_015350</name>
</gene>
<dbReference type="GO" id="GO:0016020">
    <property type="term" value="C:membrane"/>
    <property type="evidence" value="ECO:0007669"/>
    <property type="project" value="InterPro"/>
</dbReference>
<evidence type="ECO:0000256" key="5">
    <source>
        <dbReference type="ARBA" id="ARBA00022840"/>
    </source>
</evidence>
<dbReference type="Proteomes" id="UP000037507">
    <property type="component" value="Unassembled WGS sequence"/>
</dbReference>
<feature type="domain" description="ABC transporter" evidence="6">
    <location>
        <begin position="2"/>
        <end position="221"/>
    </location>
</feature>
<evidence type="ECO:0000256" key="2">
    <source>
        <dbReference type="ARBA" id="ARBA00022448"/>
    </source>
</evidence>
<dbReference type="GO" id="GO:0016887">
    <property type="term" value="F:ATP hydrolysis activity"/>
    <property type="evidence" value="ECO:0007669"/>
    <property type="project" value="InterPro"/>
</dbReference>
<keyword evidence="3" id="KW-1003">Cell membrane</keyword>
<dbReference type="SUPFAM" id="SSF52540">
    <property type="entry name" value="P-loop containing nucleoside triphosphate hydrolases"/>
    <property type="match status" value="1"/>
</dbReference>
<keyword evidence="2" id="KW-0813">Transport</keyword>
<accession>A0A2T7UAY3</accession>
<dbReference type="InterPro" id="IPR003593">
    <property type="entry name" value="AAA+_ATPase"/>
</dbReference>
<evidence type="ECO:0000313" key="7">
    <source>
        <dbReference type="EMBL" id="PVE41837.1"/>
    </source>
</evidence>
<dbReference type="GO" id="GO:0140359">
    <property type="term" value="F:ABC-type transporter activity"/>
    <property type="evidence" value="ECO:0007669"/>
    <property type="project" value="InterPro"/>
</dbReference>